<sequence length="63" mass="6715">RGIREVQQHGKETLQLCNVGSESVGVTGITSEEIFTGRQGAFLCSFKDISPISYLIGTPAVTS</sequence>
<dbReference type="Proteomes" id="UP001469553">
    <property type="component" value="Unassembled WGS sequence"/>
</dbReference>
<proteinExistence type="predicted"/>
<name>A0ABV0ZQA3_9TELE</name>
<evidence type="ECO:0000313" key="2">
    <source>
        <dbReference type="Proteomes" id="UP001469553"/>
    </source>
</evidence>
<evidence type="ECO:0000313" key="1">
    <source>
        <dbReference type="EMBL" id="MEQ2308196.1"/>
    </source>
</evidence>
<dbReference type="EMBL" id="JAHRIP010068401">
    <property type="protein sequence ID" value="MEQ2308196.1"/>
    <property type="molecule type" value="Genomic_DNA"/>
</dbReference>
<organism evidence="1 2">
    <name type="scientific">Ameca splendens</name>
    <dbReference type="NCBI Taxonomy" id="208324"/>
    <lineage>
        <taxon>Eukaryota</taxon>
        <taxon>Metazoa</taxon>
        <taxon>Chordata</taxon>
        <taxon>Craniata</taxon>
        <taxon>Vertebrata</taxon>
        <taxon>Euteleostomi</taxon>
        <taxon>Actinopterygii</taxon>
        <taxon>Neopterygii</taxon>
        <taxon>Teleostei</taxon>
        <taxon>Neoteleostei</taxon>
        <taxon>Acanthomorphata</taxon>
        <taxon>Ovalentaria</taxon>
        <taxon>Atherinomorphae</taxon>
        <taxon>Cyprinodontiformes</taxon>
        <taxon>Goodeidae</taxon>
        <taxon>Ameca</taxon>
    </lineage>
</organism>
<reference evidence="1 2" key="1">
    <citation type="submission" date="2021-06" db="EMBL/GenBank/DDBJ databases">
        <authorList>
            <person name="Palmer J.M."/>
        </authorList>
    </citation>
    <scope>NUCLEOTIDE SEQUENCE [LARGE SCALE GENOMIC DNA]</scope>
    <source>
        <strain evidence="1 2">AS_MEX2019</strain>
        <tissue evidence="1">Muscle</tissue>
    </source>
</reference>
<protein>
    <submittedName>
        <fullName evidence="1">Uncharacterized protein</fullName>
    </submittedName>
</protein>
<comment type="caution">
    <text evidence="1">The sequence shown here is derived from an EMBL/GenBank/DDBJ whole genome shotgun (WGS) entry which is preliminary data.</text>
</comment>
<gene>
    <name evidence="1" type="ORF">AMECASPLE_025765</name>
</gene>
<keyword evidence="2" id="KW-1185">Reference proteome</keyword>
<feature type="non-terminal residue" evidence="1">
    <location>
        <position position="1"/>
    </location>
</feature>
<accession>A0ABV0ZQA3</accession>